<feature type="compositionally biased region" description="Polar residues" evidence="1">
    <location>
        <begin position="336"/>
        <end position="345"/>
    </location>
</feature>
<feature type="compositionally biased region" description="Basic and acidic residues" evidence="1">
    <location>
        <begin position="460"/>
        <end position="474"/>
    </location>
</feature>
<feature type="compositionally biased region" description="Low complexity" evidence="1">
    <location>
        <begin position="82"/>
        <end position="91"/>
    </location>
</feature>
<feature type="compositionally biased region" description="Polar residues" evidence="1">
    <location>
        <begin position="304"/>
        <end position="314"/>
    </location>
</feature>
<keyword evidence="3" id="KW-1185">Reference proteome</keyword>
<feature type="region of interest" description="Disordered" evidence="1">
    <location>
        <begin position="192"/>
        <end position="291"/>
    </location>
</feature>
<dbReference type="Proteomes" id="UP001296104">
    <property type="component" value="Unassembled WGS sequence"/>
</dbReference>
<gene>
    <name evidence="2" type="ORF">LECACI_7A007669</name>
</gene>
<dbReference type="AlphaFoldDB" id="A0AAI9EC17"/>
<name>A0AAI9EC17_9PEZI</name>
<protein>
    <submittedName>
        <fullName evidence="2">Uncharacterized protein</fullName>
    </submittedName>
</protein>
<feature type="compositionally biased region" description="Low complexity" evidence="1">
    <location>
        <begin position="205"/>
        <end position="218"/>
    </location>
</feature>
<dbReference type="EMBL" id="CAVMBE010000065">
    <property type="protein sequence ID" value="CAK4032511.1"/>
    <property type="molecule type" value="Genomic_DNA"/>
</dbReference>
<feature type="compositionally biased region" description="Low complexity" evidence="1">
    <location>
        <begin position="99"/>
        <end position="111"/>
    </location>
</feature>
<feature type="region of interest" description="Disordered" evidence="1">
    <location>
        <begin position="1"/>
        <end position="171"/>
    </location>
</feature>
<evidence type="ECO:0000256" key="1">
    <source>
        <dbReference type="SAM" id="MobiDB-lite"/>
    </source>
</evidence>
<evidence type="ECO:0000313" key="2">
    <source>
        <dbReference type="EMBL" id="CAK4032511.1"/>
    </source>
</evidence>
<feature type="compositionally biased region" description="Polar residues" evidence="1">
    <location>
        <begin position="1"/>
        <end position="46"/>
    </location>
</feature>
<reference evidence="2" key="1">
    <citation type="submission" date="2023-11" db="EMBL/GenBank/DDBJ databases">
        <authorList>
            <person name="Alioto T."/>
            <person name="Alioto T."/>
            <person name="Gomez Garrido J."/>
        </authorList>
    </citation>
    <scope>NUCLEOTIDE SEQUENCE</scope>
</reference>
<proteinExistence type="predicted"/>
<feature type="compositionally biased region" description="Low complexity" evidence="1">
    <location>
        <begin position="51"/>
        <end position="66"/>
    </location>
</feature>
<organism evidence="2 3">
    <name type="scientific">Lecanosticta acicola</name>
    <dbReference type="NCBI Taxonomy" id="111012"/>
    <lineage>
        <taxon>Eukaryota</taxon>
        <taxon>Fungi</taxon>
        <taxon>Dikarya</taxon>
        <taxon>Ascomycota</taxon>
        <taxon>Pezizomycotina</taxon>
        <taxon>Dothideomycetes</taxon>
        <taxon>Dothideomycetidae</taxon>
        <taxon>Mycosphaerellales</taxon>
        <taxon>Mycosphaerellaceae</taxon>
        <taxon>Lecanosticta</taxon>
    </lineage>
</organism>
<feature type="compositionally biased region" description="Basic and acidic residues" evidence="1">
    <location>
        <begin position="375"/>
        <end position="408"/>
    </location>
</feature>
<evidence type="ECO:0000313" key="3">
    <source>
        <dbReference type="Proteomes" id="UP001296104"/>
    </source>
</evidence>
<feature type="compositionally biased region" description="Acidic residues" evidence="1">
    <location>
        <begin position="249"/>
        <end position="261"/>
    </location>
</feature>
<sequence>MPPVASLTSSHRSAGRSKTATMSTSTPADLTLSTRNLRPTSGLSQRNGDRSAGACSPSPVSPVAASFRSGSRSNLAHDMVRSTSTSTKTSSNKLHKRGTASTPSLPASSPPFANGARSQFTTPFATYEEPFPDVDPLPAPNSSVPKIKPYLRKMSTTKEDQGTIDLSKSMNENDRVAGLGIQDFGTKSAADVSFAHSRRGRHGRSISGESQGSAGSGSFKPGQPFTHPMAKTPRPYTPPAGRSYASSLNDEEANESDDIVEDEFRWAAGYSKRRSMSISSNNPTPLSQTLNASELGLIPKLTNASQSNLSTVSYHSDKSSGPKKGRSRRNTELSQDHVSSPTSRTSLDKAFSLVGRRSEAAEPQSRNEMIAVARKKFEEKEANKDLKYESKRRQSESKEHERQRKKSETPTAKSALTHAQPDRVAEKEKRRRKSSAAAALAGAERDERAQPKSKKSKQQPSRDEFRAMSYDDYRPANAASLPRYGTDPGCGQSALSEKTPRAEYELQPMIPEKKDDGSWMRFSTWVQTRMLSCGGRD</sequence>
<feature type="compositionally biased region" description="Polar residues" evidence="1">
    <location>
        <begin position="276"/>
        <end position="291"/>
    </location>
</feature>
<accession>A0AAI9EC17</accession>
<comment type="caution">
    <text evidence="2">The sequence shown here is derived from an EMBL/GenBank/DDBJ whole genome shotgun (WGS) entry which is preliminary data.</text>
</comment>
<feature type="region of interest" description="Disordered" evidence="1">
    <location>
        <begin position="304"/>
        <end position="516"/>
    </location>
</feature>